<dbReference type="Proteomes" id="UP000215453">
    <property type="component" value="Chromosome 1"/>
</dbReference>
<sequence length="67" mass="7730">MEEEHMLLLARQILRIRQPAAACKHHFSQRSAVGEDAAPRRTAEANRTLLCQNLTRLPLRDRRPDSL</sequence>
<dbReference type="AlphaFoldDB" id="A0A1Y6L7I1"/>
<gene>
    <name evidence="1" type="ORF">ZT1A5_G743</name>
</gene>
<proteinExistence type="predicted"/>
<organism evidence="1 2">
    <name type="scientific">Zymoseptoria tritici ST99CH_1A5</name>
    <dbReference type="NCBI Taxonomy" id="1276529"/>
    <lineage>
        <taxon>Eukaryota</taxon>
        <taxon>Fungi</taxon>
        <taxon>Dikarya</taxon>
        <taxon>Ascomycota</taxon>
        <taxon>Pezizomycotina</taxon>
        <taxon>Dothideomycetes</taxon>
        <taxon>Dothideomycetidae</taxon>
        <taxon>Mycosphaerellales</taxon>
        <taxon>Mycosphaerellaceae</taxon>
        <taxon>Zymoseptoria</taxon>
    </lineage>
</organism>
<accession>A0A1Y6L7I1</accession>
<dbReference type="EMBL" id="LT882676">
    <property type="protein sequence ID" value="SMY19308.1"/>
    <property type="molecule type" value="Genomic_DNA"/>
</dbReference>
<evidence type="ECO:0000313" key="2">
    <source>
        <dbReference type="Proteomes" id="UP000215453"/>
    </source>
</evidence>
<name>A0A1Y6L7I1_ZYMTR</name>
<reference evidence="1 2" key="1">
    <citation type="submission" date="2016-10" db="EMBL/GenBank/DDBJ databases">
        <authorList>
            <person name="Varghese N."/>
        </authorList>
    </citation>
    <scope>NUCLEOTIDE SEQUENCE [LARGE SCALE GENOMIC DNA]</scope>
</reference>
<evidence type="ECO:0000313" key="1">
    <source>
        <dbReference type="EMBL" id="SMY19308.1"/>
    </source>
</evidence>
<protein>
    <submittedName>
        <fullName evidence="1">Uncharacterized protein</fullName>
    </submittedName>
</protein>